<evidence type="ECO:0000313" key="5">
    <source>
        <dbReference type="Proteomes" id="UP001206692"/>
    </source>
</evidence>
<dbReference type="EMBL" id="JANGEW010000004">
    <property type="protein sequence ID" value="MCQ5342120.1"/>
    <property type="molecule type" value="Genomic_DNA"/>
</dbReference>
<dbReference type="InterPro" id="IPR003784">
    <property type="entry name" value="BioY"/>
</dbReference>
<feature type="transmembrane region" description="Helical" evidence="3">
    <location>
        <begin position="35"/>
        <end position="52"/>
    </location>
</feature>
<dbReference type="Gene3D" id="1.10.1760.20">
    <property type="match status" value="1"/>
</dbReference>
<name>A0ABT1SQG6_9FIRM</name>
<dbReference type="Pfam" id="PF02632">
    <property type="entry name" value="BioY"/>
    <property type="match status" value="1"/>
</dbReference>
<feature type="transmembrane region" description="Helical" evidence="3">
    <location>
        <begin position="144"/>
        <end position="170"/>
    </location>
</feature>
<accession>A0ABT1SQG6</accession>
<reference evidence="4 5" key="1">
    <citation type="submission" date="2022-06" db="EMBL/GenBank/DDBJ databases">
        <title>Isolation of gut microbiota from human fecal samples.</title>
        <authorList>
            <person name="Pamer E.G."/>
            <person name="Barat B."/>
            <person name="Waligurski E."/>
            <person name="Medina S."/>
            <person name="Paddock L."/>
            <person name="Mostad J."/>
        </authorList>
    </citation>
    <scope>NUCLEOTIDE SEQUENCE [LARGE SCALE GENOMIC DNA]</scope>
    <source>
        <strain evidence="4 5">DFI.1.1</strain>
    </source>
</reference>
<feature type="transmembrane region" description="Helical" evidence="3">
    <location>
        <begin position="118"/>
        <end position="138"/>
    </location>
</feature>
<evidence type="ECO:0000256" key="2">
    <source>
        <dbReference type="PIRNR" id="PIRNR016661"/>
    </source>
</evidence>
<dbReference type="PANTHER" id="PTHR34295:SF1">
    <property type="entry name" value="BIOTIN TRANSPORTER BIOY"/>
    <property type="match status" value="1"/>
</dbReference>
<sequence length="184" mass="19735">MSESREKTMRLTHIALLIAMNCISAYLIIPLPFSQSPLALQTLIVNLVAFLLPPKDAAITMLAYIGIGLIGVPVFTAGTSGPGKMFGPTGGYIWAYVVAVYLMSALKGKTYNLKRYSLVAIVIGIPIIYLGGAIQLHFVTEMPWAAVITSGVLPFIPLDIVKSILAAILAKPLLNIIAIRNTQP</sequence>
<feature type="transmembrane region" description="Helical" evidence="3">
    <location>
        <begin position="59"/>
        <end position="77"/>
    </location>
</feature>
<proteinExistence type="inferred from homology"/>
<dbReference type="RefSeq" id="WP_062411377.1">
    <property type="nucleotide sequence ID" value="NZ_JAJCIO010000018.1"/>
</dbReference>
<evidence type="ECO:0000256" key="3">
    <source>
        <dbReference type="SAM" id="Phobius"/>
    </source>
</evidence>
<evidence type="ECO:0000256" key="1">
    <source>
        <dbReference type="ARBA" id="ARBA00010692"/>
    </source>
</evidence>
<keyword evidence="2" id="KW-0813">Transport</keyword>
<keyword evidence="2 3" id="KW-0472">Membrane</keyword>
<comment type="subcellular location">
    <subcellularLocation>
        <location evidence="2">Cell membrane</location>
        <topology evidence="2">Multi-pass membrane protein</topology>
    </subcellularLocation>
</comment>
<dbReference type="Proteomes" id="UP001206692">
    <property type="component" value="Unassembled WGS sequence"/>
</dbReference>
<gene>
    <name evidence="4" type="ORF">NE675_03600</name>
</gene>
<feature type="transmembrane region" description="Helical" evidence="3">
    <location>
        <begin position="12"/>
        <end position="29"/>
    </location>
</feature>
<keyword evidence="2" id="KW-1003">Cell membrane</keyword>
<comment type="similarity">
    <text evidence="1 2">Belongs to the BioY family.</text>
</comment>
<keyword evidence="3" id="KW-1133">Transmembrane helix</keyword>
<keyword evidence="5" id="KW-1185">Reference proteome</keyword>
<feature type="transmembrane region" description="Helical" evidence="3">
    <location>
        <begin position="89"/>
        <end position="106"/>
    </location>
</feature>
<dbReference type="PANTHER" id="PTHR34295">
    <property type="entry name" value="BIOTIN TRANSPORTER BIOY"/>
    <property type="match status" value="1"/>
</dbReference>
<comment type="caution">
    <text evidence="4">The sequence shown here is derived from an EMBL/GenBank/DDBJ whole genome shotgun (WGS) entry which is preliminary data.</text>
</comment>
<dbReference type="PIRSF" id="PIRSF016661">
    <property type="entry name" value="BioY"/>
    <property type="match status" value="1"/>
</dbReference>
<evidence type="ECO:0000313" key="4">
    <source>
        <dbReference type="EMBL" id="MCQ5342120.1"/>
    </source>
</evidence>
<protein>
    <recommendedName>
        <fullName evidence="2">Biotin transporter</fullName>
    </recommendedName>
</protein>
<organism evidence="4 5">
    <name type="scientific">Megasphaera massiliensis</name>
    <dbReference type="NCBI Taxonomy" id="1232428"/>
    <lineage>
        <taxon>Bacteria</taxon>
        <taxon>Bacillati</taxon>
        <taxon>Bacillota</taxon>
        <taxon>Negativicutes</taxon>
        <taxon>Veillonellales</taxon>
        <taxon>Veillonellaceae</taxon>
        <taxon>Megasphaera</taxon>
    </lineage>
</organism>
<keyword evidence="3" id="KW-0812">Transmembrane</keyword>